<comment type="subunit">
    <text evidence="7">Monomer.</text>
</comment>
<feature type="binding site" evidence="7">
    <location>
        <position position="171"/>
    </location>
    <ligand>
        <name>3-phosphoshikimate</name>
        <dbReference type="ChEBI" id="CHEBI:145989"/>
    </ligand>
</feature>
<evidence type="ECO:0000256" key="1">
    <source>
        <dbReference type="ARBA" id="ARBA00004811"/>
    </source>
</evidence>
<feature type="binding site" evidence="7">
    <location>
        <position position="32"/>
    </location>
    <ligand>
        <name>3-phosphoshikimate</name>
        <dbReference type="ChEBI" id="CHEBI:145989"/>
    </ligand>
</feature>
<reference evidence="9 10" key="1">
    <citation type="submission" date="2016-01" db="EMBL/GenBank/DDBJ databases">
        <title>Use of Whole Genome Sequencing to ascertain that Brevibacterium massiliense (Roux, Raoult 2009) is a later heterotypic synonym of Brevibacterium ravenspurgense (Mages 2008).</title>
        <authorList>
            <person name="Bernier A.-M."/>
            <person name="Burdz T."/>
            <person name="Huynh C."/>
            <person name="Pachecho A.L."/>
            <person name="Wiebe D."/>
            <person name="Bonner C."/>
            <person name="Bernard K."/>
        </authorList>
    </citation>
    <scope>NUCLEOTIDE SEQUENCE [LARGE SCALE GENOMIC DNA]</scope>
    <source>
        <strain evidence="9 10">CCUG56047</strain>
    </source>
</reference>
<evidence type="ECO:0000256" key="5">
    <source>
        <dbReference type="ARBA" id="ARBA00023141"/>
    </source>
</evidence>
<feature type="binding site" evidence="7">
    <location>
        <position position="172"/>
    </location>
    <ligand>
        <name>3-phosphoshikimate</name>
        <dbReference type="ChEBI" id="CHEBI:145989"/>
    </ligand>
</feature>
<dbReference type="PANTHER" id="PTHR21090:SF5">
    <property type="entry name" value="PENTAFUNCTIONAL AROM POLYPEPTIDE"/>
    <property type="match status" value="1"/>
</dbReference>
<feature type="binding site" evidence="7">
    <location>
        <position position="27"/>
    </location>
    <ligand>
        <name>phosphoenolpyruvate</name>
        <dbReference type="ChEBI" id="CHEBI:58702"/>
    </ligand>
</feature>
<proteinExistence type="inferred from homology"/>
<feature type="binding site" evidence="7">
    <location>
        <position position="172"/>
    </location>
    <ligand>
        <name>phosphoenolpyruvate</name>
        <dbReference type="ChEBI" id="CHEBI:58702"/>
    </ligand>
</feature>
<comment type="caution">
    <text evidence="7">Lacks conserved residue(s) required for the propagation of feature annotation.</text>
</comment>
<dbReference type="RefSeq" id="WP_062021775.1">
    <property type="nucleotide sequence ID" value="NZ_LQQC01000010.1"/>
</dbReference>
<evidence type="ECO:0000256" key="3">
    <source>
        <dbReference type="ARBA" id="ARBA00022605"/>
    </source>
</evidence>
<evidence type="ECO:0000256" key="2">
    <source>
        <dbReference type="ARBA" id="ARBA00009948"/>
    </source>
</evidence>
<feature type="binding site" evidence="7">
    <location>
        <position position="392"/>
    </location>
    <ligand>
        <name>phosphoenolpyruvate</name>
        <dbReference type="ChEBI" id="CHEBI:58702"/>
    </ligand>
</feature>
<feature type="binding site" evidence="7">
    <location>
        <position position="28"/>
    </location>
    <ligand>
        <name>3-phosphoshikimate</name>
        <dbReference type="ChEBI" id="CHEBI:145989"/>
    </ligand>
</feature>
<protein>
    <recommendedName>
        <fullName evidence="7">3-phosphoshikimate 1-carboxyvinyltransferase</fullName>
        <ecNumber evidence="7">2.5.1.19</ecNumber>
    </recommendedName>
    <alternativeName>
        <fullName evidence="7">5-enolpyruvylshikimate-3-phosphate synthase</fullName>
        <shortName evidence="7">EPSP synthase</shortName>
        <shortName evidence="7">EPSPS</shortName>
    </alternativeName>
</protein>
<feature type="binding site" evidence="7">
    <location>
        <position position="97"/>
    </location>
    <ligand>
        <name>phosphoenolpyruvate</name>
        <dbReference type="ChEBI" id="CHEBI:58702"/>
    </ligand>
</feature>
<comment type="function">
    <text evidence="7">Catalyzes the transfer of the enolpyruvyl moiety of phosphoenolpyruvate (PEP) to the 5-hydroxyl of shikimate-3-phosphate (S3P) to produce enolpyruvyl shikimate-3-phosphate and inorganic phosphate.</text>
</comment>
<evidence type="ECO:0000256" key="7">
    <source>
        <dbReference type="HAMAP-Rule" id="MF_00210"/>
    </source>
</evidence>
<comment type="pathway">
    <text evidence="1 7">Metabolic intermediate biosynthesis; chorismate biosynthesis; chorismate from D-erythrose 4-phosphate and phosphoenolpyruvate: step 6/7.</text>
</comment>
<dbReference type="HAMAP" id="MF_00210">
    <property type="entry name" value="EPSP_synth"/>
    <property type="match status" value="1"/>
</dbReference>
<dbReference type="PIRSF" id="PIRSF000505">
    <property type="entry name" value="EPSPS"/>
    <property type="match status" value="1"/>
</dbReference>
<dbReference type="InterPro" id="IPR023193">
    <property type="entry name" value="EPSP_synthase_CS"/>
</dbReference>
<evidence type="ECO:0000313" key="10">
    <source>
        <dbReference type="Proteomes" id="UP000243589"/>
    </source>
</evidence>
<organism evidence="9 10">
    <name type="scientific">Brevibacterium ravenspurgense</name>
    <dbReference type="NCBI Taxonomy" id="479117"/>
    <lineage>
        <taxon>Bacteria</taxon>
        <taxon>Bacillati</taxon>
        <taxon>Actinomycetota</taxon>
        <taxon>Actinomycetes</taxon>
        <taxon>Micrococcales</taxon>
        <taxon>Brevibacteriaceae</taxon>
        <taxon>Brevibacterium</taxon>
    </lineage>
</organism>
<dbReference type="InterPro" id="IPR036968">
    <property type="entry name" value="Enolpyruvate_Tfrase_sf"/>
</dbReference>
<accession>A0A150H8Q5</accession>
<keyword evidence="4 7" id="KW-0808">Transferase</keyword>
<dbReference type="InterPro" id="IPR001986">
    <property type="entry name" value="Enolpyruvate_Tfrase_dom"/>
</dbReference>
<dbReference type="GO" id="GO:0008652">
    <property type="term" value="P:amino acid biosynthetic process"/>
    <property type="evidence" value="ECO:0007669"/>
    <property type="project" value="UniProtKB-KW"/>
</dbReference>
<feature type="domain" description="Enolpyruvate transferase" evidence="8">
    <location>
        <begin position="14"/>
        <end position="424"/>
    </location>
</feature>
<evidence type="ECO:0000256" key="6">
    <source>
        <dbReference type="ARBA" id="ARBA00044633"/>
    </source>
</evidence>
<dbReference type="GO" id="GO:0009073">
    <property type="term" value="P:aromatic amino acid family biosynthetic process"/>
    <property type="evidence" value="ECO:0007669"/>
    <property type="project" value="UniProtKB-KW"/>
</dbReference>
<dbReference type="SUPFAM" id="SSF55205">
    <property type="entry name" value="EPT/RTPC-like"/>
    <property type="match status" value="1"/>
</dbReference>
<comment type="similarity">
    <text evidence="2 7">Belongs to the EPSP synthase family.</text>
</comment>
<dbReference type="GO" id="GO:0005737">
    <property type="term" value="C:cytoplasm"/>
    <property type="evidence" value="ECO:0007669"/>
    <property type="project" value="UniProtKB-SubCell"/>
</dbReference>
<comment type="caution">
    <text evidence="9">The sequence shown here is derived from an EMBL/GenBank/DDBJ whole genome shotgun (WGS) entry which is preliminary data.</text>
</comment>
<dbReference type="Gene3D" id="3.65.10.10">
    <property type="entry name" value="Enolpyruvate transferase domain"/>
    <property type="match status" value="2"/>
</dbReference>
<dbReference type="EMBL" id="LQQC01000010">
    <property type="protein sequence ID" value="KXZ58385.1"/>
    <property type="molecule type" value="Genomic_DNA"/>
</dbReference>
<dbReference type="EC" id="2.5.1.19" evidence="7"/>
<dbReference type="PANTHER" id="PTHR21090">
    <property type="entry name" value="AROM/DEHYDROQUINATE SYNTHASE"/>
    <property type="match status" value="1"/>
</dbReference>
<dbReference type="InterPro" id="IPR013792">
    <property type="entry name" value="RNA3'P_cycl/enolpyr_Trfase_a/b"/>
</dbReference>
<comment type="catalytic activity">
    <reaction evidence="6">
        <text>3-phosphoshikimate + phosphoenolpyruvate = 5-O-(1-carboxyvinyl)-3-phosphoshikimate + phosphate</text>
        <dbReference type="Rhea" id="RHEA:21256"/>
        <dbReference type="ChEBI" id="CHEBI:43474"/>
        <dbReference type="ChEBI" id="CHEBI:57701"/>
        <dbReference type="ChEBI" id="CHEBI:58702"/>
        <dbReference type="ChEBI" id="CHEBI:145989"/>
        <dbReference type="EC" id="2.5.1.19"/>
    </reaction>
    <physiologicalReaction direction="left-to-right" evidence="6">
        <dbReference type="Rhea" id="RHEA:21257"/>
    </physiologicalReaction>
</comment>
<dbReference type="CDD" id="cd01556">
    <property type="entry name" value="EPSP_synthase"/>
    <property type="match status" value="1"/>
</dbReference>
<feature type="binding site" evidence="7">
    <location>
        <position position="170"/>
    </location>
    <ligand>
        <name>3-phosphoshikimate</name>
        <dbReference type="ChEBI" id="CHEBI:145989"/>
    </ligand>
</feature>
<gene>
    <name evidence="7 9" type="primary">aroA</name>
    <name evidence="9" type="ORF">Bravens_01433</name>
</gene>
<dbReference type="GO" id="GO:0009423">
    <property type="term" value="P:chorismate biosynthetic process"/>
    <property type="evidence" value="ECO:0007669"/>
    <property type="project" value="UniProtKB-UniRule"/>
</dbReference>
<dbReference type="PATRIC" id="fig|479117.4.peg.1422"/>
<dbReference type="FunFam" id="3.65.10.10:FF:000011">
    <property type="entry name" value="3-phosphoshikimate 1-carboxyvinyltransferase"/>
    <property type="match status" value="1"/>
</dbReference>
<dbReference type="NCBIfam" id="TIGR01356">
    <property type="entry name" value="aroA"/>
    <property type="match status" value="1"/>
</dbReference>
<name>A0A150H8Q5_9MICO</name>
<keyword evidence="3 7" id="KW-0028">Amino-acid biosynthesis</keyword>
<sequence length="431" mass="44649">MTDILATWPAPAVSQPVRARVSVPGSKSLTNRLLVLAALAEAPSTLRAPLISRDTQLMLDAVAALGGAVEHDGDAVRITPIEGVPDAPAEVECGLAGTVMRFVPFASAAAGVSARFDGDAQARVRPMGTVLSALRELGVDVSAESESLPFTMTVDAVPRGGSIDIDASQSSQFVSGLLLAAPRFAEGLTVRHTGASLPSVPHIDMTVETLRAAGVTVDTPEPNVWRVHPGPIAPLDITVEPDLSNAATFLAAALVTGGEVTIPNWPDRTTQAGDEFRFIAETFGGESELIDGELTVRGPKQLQPVDLDLSSVGELTPVTAAVAAAAGGTSRITGIGHLRGHETDRLSALAAELSAFGVTVDEGEDSLTITGPPTPDAGSIADRGWNTYADHRMVMAGAVLGLVRPGLVINDPDTVSKTLPAFTRMWDEAFG</sequence>
<dbReference type="PROSITE" id="PS00885">
    <property type="entry name" value="EPSP_SYNTHASE_2"/>
    <property type="match status" value="1"/>
</dbReference>
<keyword evidence="10" id="KW-1185">Reference proteome</keyword>
<evidence type="ECO:0000256" key="4">
    <source>
        <dbReference type="ARBA" id="ARBA00022679"/>
    </source>
</evidence>
<keyword evidence="7" id="KW-0963">Cytoplasm</keyword>
<feature type="binding site" evidence="7">
    <location>
        <position position="341"/>
    </location>
    <ligand>
        <name>3-phosphoshikimate</name>
        <dbReference type="ChEBI" id="CHEBI:145989"/>
    </ligand>
</feature>
<comment type="subcellular location">
    <subcellularLocation>
        <location evidence="7">Cytoplasm</location>
    </subcellularLocation>
</comment>
<evidence type="ECO:0000313" key="9">
    <source>
        <dbReference type="EMBL" id="KXZ58385.1"/>
    </source>
</evidence>
<dbReference type="InterPro" id="IPR006264">
    <property type="entry name" value="EPSP_synthase"/>
</dbReference>
<feature type="active site" description="Proton acceptor" evidence="7">
    <location>
        <position position="314"/>
    </location>
</feature>
<feature type="binding site" evidence="7">
    <location>
        <position position="417"/>
    </location>
    <ligand>
        <name>phosphoenolpyruvate</name>
        <dbReference type="ChEBI" id="CHEBI:58702"/>
    </ligand>
</feature>
<dbReference type="Proteomes" id="UP000243589">
    <property type="component" value="Unassembled WGS sequence"/>
</dbReference>
<feature type="binding site" evidence="7">
    <location>
        <position position="125"/>
    </location>
    <ligand>
        <name>phosphoenolpyruvate</name>
        <dbReference type="ChEBI" id="CHEBI:58702"/>
    </ligand>
</feature>
<feature type="binding site" evidence="7">
    <location>
        <position position="314"/>
    </location>
    <ligand>
        <name>3-phosphoshikimate</name>
        <dbReference type="ChEBI" id="CHEBI:145989"/>
    </ligand>
</feature>
<dbReference type="UniPathway" id="UPA00053">
    <property type="reaction ID" value="UER00089"/>
</dbReference>
<feature type="binding site" evidence="7">
    <location>
        <position position="345"/>
    </location>
    <ligand>
        <name>phosphoenolpyruvate</name>
        <dbReference type="ChEBI" id="CHEBI:58702"/>
    </ligand>
</feature>
<keyword evidence="5 7" id="KW-0057">Aromatic amino acid biosynthesis</keyword>
<feature type="binding site" evidence="7">
    <location>
        <position position="27"/>
    </location>
    <ligand>
        <name>3-phosphoshikimate</name>
        <dbReference type="ChEBI" id="CHEBI:145989"/>
    </ligand>
</feature>
<evidence type="ECO:0000259" key="8">
    <source>
        <dbReference type="Pfam" id="PF00275"/>
    </source>
</evidence>
<dbReference type="Pfam" id="PF00275">
    <property type="entry name" value="EPSP_synthase"/>
    <property type="match status" value="1"/>
</dbReference>
<feature type="binding site" evidence="7">
    <location>
        <position position="199"/>
    </location>
    <ligand>
        <name>3-phosphoshikimate</name>
        <dbReference type="ChEBI" id="CHEBI:145989"/>
    </ligand>
</feature>
<dbReference type="AlphaFoldDB" id="A0A150H8Q5"/>
<dbReference type="GO" id="GO:0003866">
    <property type="term" value="F:3-phosphoshikimate 1-carboxyvinyltransferase activity"/>
    <property type="evidence" value="ECO:0007669"/>
    <property type="project" value="UniProtKB-UniRule"/>
</dbReference>